<dbReference type="EMBL" id="BLXT01003657">
    <property type="protein sequence ID" value="GFO02870.1"/>
    <property type="molecule type" value="Genomic_DNA"/>
</dbReference>
<accession>A0AAV4A666</accession>
<keyword evidence="2" id="KW-1185">Reference proteome</keyword>
<protein>
    <submittedName>
        <fullName evidence="1">Uncharacterized protein</fullName>
    </submittedName>
</protein>
<sequence>MDFGGEGIGRRGGRWRTLGFLHRGWGAGFGRKWGLEGEGEHATGEAEALSFSDNNSDANELDLTSLQSVAMTFLSNQVETAFVDEELTPTSEATAVLDDVHGFYQAKDGNV</sequence>
<reference evidence="1 2" key="1">
    <citation type="journal article" date="2021" name="Elife">
        <title>Chloroplast acquisition without the gene transfer in kleptoplastic sea slugs, Plakobranchus ocellatus.</title>
        <authorList>
            <person name="Maeda T."/>
            <person name="Takahashi S."/>
            <person name="Yoshida T."/>
            <person name="Shimamura S."/>
            <person name="Takaki Y."/>
            <person name="Nagai Y."/>
            <person name="Toyoda A."/>
            <person name="Suzuki Y."/>
            <person name="Arimoto A."/>
            <person name="Ishii H."/>
            <person name="Satoh N."/>
            <person name="Nishiyama T."/>
            <person name="Hasebe M."/>
            <person name="Maruyama T."/>
            <person name="Minagawa J."/>
            <person name="Obokata J."/>
            <person name="Shigenobu S."/>
        </authorList>
    </citation>
    <scope>NUCLEOTIDE SEQUENCE [LARGE SCALE GENOMIC DNA]</scope>
</reference>
<dbReference type="AlphaFoldDB" id="A0AAV4A666"/>
<dbReference type="Proteomes" id="UP000735302">
    <property type="component" value="Unassembled WGS sequence"/>
</dbReference>
<gene>
    <name evidence="1" type="ORF">PoB_002937500</name>
</gene>
<evidence type="ECO:0000313" key="1">
    <source>
        <dbReference type="EMBL" id="GFO02870.1"/>
    </source>
</evidence>
<comment type="caution">
    <text evidence="1">The sequence shown here is derived from an EMBL/GenBank/DDBJ whole genome shotgun (WGS) entry which is preliminary data.</text>
</comment>
<name>A0AAV4A666_9GAST</name>
<evidence type="ECO:0000313" key="2">
    <source>
        <dbReference type="Proteomes" id="UP000735302"/>
    </source>
</evidence>
<proteinExistence type="predicted"/>
<organism evidence="1 2">
    <name type="scientific">Plakobranchus ocellatus</name>
    <dbReference type="NCBI Taxonomy" id="259542"/>
    <lineage>
        <taxon>Eukaryota</taxon>
        <taxon>Metazoa</taxon>
        <taxon>Spiralia</taxon>
        <taxon>Lophotrochozoa</taxon>
        <taxon>Mollusca</taxon>
        <taxon>Gastropoda</taxon>
        <taxon>Heterobranchia</taxon>
        <taxon>Euthyneura</taxon>
        <taxon>Panpulmonata</taxon>
        <taxon>Sacoglossa</taxon>
        <taxon>Placobranchoidea</taxon>
        <taxon>Plakobranchidae</taxon>
        <taxon>Plakobranchus</taxon>
    </lineage>
</organism>